<dbReference type="PROSITE" id="PS50097">
    <property type="entry name" value="BTB"/>
    <property type="match status" value="1"/>
</dbReference>
<evidence type="ECO:0000313" key="3">
    <source>
        <dbReference type="EMBL" id="KAK5533503.1"/>
    </source>
</evidence>
<feature type="domain" description="BTB" evidence="2">
    <location>
        <begin position="17"/>
        <end position="82"/>
    </location>
</feature>
<dbReference type="PANTHER" id="PTHR47843">
    <property type="entry name" value="BTB DOMAIN-CONTAINING PROTEIN-RELATED"/>
    <property type="match status" value="1"/>
</dbReference>
<dbReference type="EC" id="2.7.11.1" evidence="3"/>
<gene>
    <name evidence="3" type="primary">TMED10</name>
    <name evidence="3" type="ORF">LTR25_007369</name>
</gene>
<accession>A0AAV9Q445</accession>
<sequence>MEAEVPARRLGSFAQSRFITIIVGAEESKYTAHQEILVAKCPFFATCLTAGMIEASSGEVRLPEDSPEAFGYFIDWVYYGKVQDIGDDTEKVTLAMEAWVLADKFCMPEWQDQLMDQILQYARIYVIEPAMVAWVVDKLETTSLLHQFIMDQLAWDQVHSEDVYTASSEIAIRAARAEELKALLDRKDFPHAELRQSTLECARASRQAQVHNQKGQLNPPAKNPCKYHVHEQGTPCKEAKA</sequence>
<evidence type="ECO:0000313" key="4">
    <source>
        <dbReference type="Proteomes" id="UP001345827"/>
    </source>
</evidence>
<evidence type="ECO:0000259" key="2">
    <source>
        <dbReference type="PROSITE" id="PS50097"/>
    </source>
</evidence>
<name>A0AAV9Q445_9PEZI</name>
<keyword evidence="3" id="KW-0472">Membrane</keyword>
<dbReference type="EMBL" id="JAXLQG010000013">
    <property type="protein sequence ID" value="KAK5533503.1"/>
    <property type="molecule type" value="Genomic_DNA"/>
</dbReference>
<keyword evidence="3" id="KW-0812">Transmembrane</keyword>
<keyword evidence="3" id="KW-0808">Transferase</keyword>
<proteinExistence type="predicted"/>
<dbReference type="AlphaFoldDB" id="A0AAV9Q445"/>
<feature type="region of interest" description="Disordered" evidence="1">
    <location>
        <begin position="208"/>
        <end position="241"/>
    </location>
</feature>
<protein>
    <submittedName>
        <fullName evidence="3">Transmembrane emp24 domain-containing protein 10</fullName>
        <ecNumber evidence="3">2.7.11.1</ecNumber>
    </submittedName>
</protein>
<dbReference type="InterPro" id="IPR000210">
    <property type="entry name" value="BTB/POZ_dom"/>
</dbReference>
<dbReference type="SUPFAM" id="SSF54695">
    <property type="entry name" value="POZ domain"/>
    <property type="match status" value="1"/>
</dbReference>
<dbReference type="SMART" id="SM00225">
    <property type="entry name" value="BTB"/>
    <property type="match status" value="1"/>
</dbReference>
<keyword evidence="4" id="KW-1185">Reference proteome</keyword>
<dbReference type="PANTHER" id="PTHR47843:SF2">
    <property type="entry name" value="BTB DOMAIN-CONTAINING PROTEIN"/>
    <property type="match status" value="1"/>
</dbReference>
<dbReference type="GO" id="GO:0004674">
    <property type="term" value="F:protein serine/threonine kinase activity"/>
    <property type="evidence" value="ECO:0007669"/>
    <property type="project" value="UniProtKB-EC"/>
</dbReference>
<dbReference type="InterPro" id="IPR011333">
    <property type="entry name" value="SKP1/BTB/POZ_sf"/>
</dbReference>
<dbReference type="Pfam" id="PF00651">
    <property type="entry name" value="BTB"/>
    <property type="match status" value="1"/>
</dbReference>
<dbReference type="Gene3D" id="3.30.710.10">
    <property type="entry name" value="Potassium Channel Kv1.1, Chain A"/>
    <property type="match status" value="1"/>
</dbReference>
<evidence type="ECO:0000256" key="1">
    <source>
        <dbReference type="SAM" id="MobiDB-lite"/>
    </source>
</evidence>
<dbReference type="Proteomes" id="UP001345827">
    <property type="component" value="Unassembled WGS sequence"/>
</dbReference>
<dbReference type="CDD" id="cd18186">
    <property type="entry name" value="BTB_POZ_ZBTB_KLHL-like"/>
    <property type="match status" value="1"/>
</dbReference>
<organism evidence="3 4">
    <name type="scientific">Vermiconidia calcicola</name>
    <dbReference type="NCBI Taxonomy" id="1690605"/>
    <lineage>
        <taxon>Eukaryota</taxon>
        <taxon>Fungi</taxon>
        <taxon>Dikarya</taxon>
        <taxon>Ascomycota</taxon>
        <taxon>Pezizomycotina</taxon>
        <taxon>Dothideomycetes</taxon>
        <taxon>Dothideomycetidae</taxon>
        <taxon>Mycosphaerellales</taxon>
        <taxon>Extremaceae</taxon>
        <taxon>Vermiconidia</taxon>
    </lineage>
</organism>
<reference evidence="3 4" key="1">
    <citation type="submission" date="2023-06" db="EMBL/GenBank/DDBJ databases">
        <title>Black Yeasts Isolated from many extreme environments.</title>
        <authorList>
            <person name="Coleine C."/>
            <person name="Stajich J.E."/>
            <person name="Selbmann L."/>
        </authorList>
    </citation>
    <scope>NUCLEOTIDE SEQUENCE [LARGE SCALE GENOMIC DNA]</scope>
    <source>
        <strain evidence="3 4">CCFEE 5887</strain>
    </source>
</reference>
<comment type="caution">
    <text evidence="3">The sequence shown here is derived from an EMBL/GenBank/DDBJ whole genome shotgun (WGS) entry which is preliminary data.</text>
</comment>